<dbReference type="InterPro" id="IPR003151">
    <property type="entry name" value="PIK-rel_kinase_FAT"/>
</dbReference>
<dbReference type="GO" id="GO:0031931">
    <property type="term" value="C:TORC1 complex"/>
    <property type="evidence" value="ECO:0007669"/>
    <property type="project" value="UniProtKB-ARBA"/>
</dbReference>
<dbReference type="SUPFAM" id="SSF56112">
    <property type="entry name" value="Protein kinase-like (PK-like)"/>
    <property type="match status" value="1"/>
</dbReference>
<dbReference type="CDD" id="cd05169">
    <property type="entry name" value="PIKKc_TOR"/>
    <property type="match status" value="1"/>
</dbReference>
<dbReference type="GO" id="GO:0044877">
    <property type="term" value="F:protein-containing complex binding"/>
    <property type="evidence" value="ECO:0007669"/>
    <property type="project" value="InterPro"/>
</dbReference>
<dbReference type="Pfam" id="PF23593">
    <property type="entry name" value="HEAT_ATR"/>
    <property type="match status" value="1"/>
</dbReference>
<dbReference type="Pfam" id="PF02260">
    <property type="entry name" value="FATC"/>
    <property type="match status" value="1"/>
</dbReference>
<dbReference type="GO" id="GO:0031932">
    <property type="term" value="C:TORC2 complex"/>
    <property type="evidence" value="ECO:0007669"/>
    <property type="project" value="TreeGrafter"/>
</dbReference>
<dbReference type="GO" id="GO:0038202">
    <property type="term" value="P:TORC1 signaling"/>
    <property type="evidence" value="ECO:0007669"/>
    <property type="project" value="TreeGrafter"/>
</dbReference>
<reference evidence="14" key="1">
    <citation type="journal article" date="2014" name="Nat. Genet.">
        <title>Genome and transcriptome of the porcine whipworm Trichuris suis.</title>
        <authorList>
            <person name="Jex A.R."/>
            <person name="Nejsum P."/>
            <person name="Schwarz E.M."/>
            <person name="Hu L."/>
            <person name="Young N.D."/>
            <person name="Hall R.S."/>
            <person name="Korhonen P.K."/>
            <person name="Liao S."/>
            <person name="Thamsborg S."/>
            <person name="Xia J."/>
            <person name="Xu P."/>
            <person name="Wang S."/>
            <person name="Scheerlinck J.P."/>
            <person name="Hofmann A."/>
            <person name="Sternberg P.W."/>
            <person name="Wang J."/>
            <person name="Gasser R.B."/>
        </authorList>
    </citation>
    <scope>NUCLEOTIDE SEQUENCE [LARGE SCALE GENOMIC DNA]</scope>
    <source>
        <strain evidence="14">DCEP-RM93F</strain>
    </source>
</reference>
<dbReference type="SMART" id="SM01343">
    <property type="entry name" value="FATC"/>
    <property type="match status" value="1"/>
</dbReference>
<dbReference type="InterPro" id="IPR036940">
    <property type="entry name" value="PI3/4_kinase_cat_sf"/>
</dbReference>
<dbReference type="PROSITE" id="PS00915">
    <property type="entry name" value="PI3_4_KINASE_1"/>
    <property type="match status" value="1"/>
</dbReference>
<gene>
    <name evidence="14" type="ORF">M514_03689</name>
</gene>
<dbReference type="SMART" id="SM01345">
    <property type="entry name" value="Rapamycin_bind"/>
    <property type="match status" value="1"/>
</dbReference>
<dbReference type="InterPro" id="IPR000403">
    <property type="entry name" value="PI3/4_kinase_cat_dom"/>
</dbReference>
<keyword evidence="6 10" id="KW-0418">Kinase</keyword>
<dbReference type="PANTHER" id="PTHR11139">
    <property type="entry name" value="ATAXIA TELANGIECTASIA MUTATED ATM -RELATED"/>
    <property type="match status" value="1"/>
</dbReference>
<dbReference type="InterPro" id="IPR003152">
    <property type="entry name" value="FATC_dom"/>
</dbReference>
<keyword evidence="3 10" id="KW-0808">Transferase</keyword>
<dbReference type="PROSITE" id="PS00916">
    <property type="entry name" value="PI3_4_KINASE_2"/>
    <property type="match status" value="1"/>
</dbReference>
<dbReference type="Pfam" id="PF11865">
    <property type="entry name" value="mTOR_dom"/>
    <property type="match status" value="1"/>
</dbReference>
<dbReference type="PROSITE" id="PS51190">
    <property type="entry name" value="FATC"/>
    <property type="match status" value="1"/>
</dbReference>
<feature type="domain" description="FATC" evidence="13">
    <location>
        <begin position="2397"/>
        <end position="2429"/>
    </location>
</feature>
<keyword evidence="4" id="KW-0677">Repeat</keyword>
<dbReference type="PROSITE" id="PS51189">
    <property type="entry name" value="FAT"/>
    <property type="match status" value="1"/>
</dbReference>
<dbReference type="SUPFAM" id="SSF48371">
    <property type="entry name" value="ARM repeat"/>
    <property type="match status" value="1"/>
</dbReference>
<dbReference type="InterPro" id="IPR057564">
    <property type="entry name" value="HEAT_ATR"/>
</dbReference>
<dbReference type="Proteomes" id="UP000030758">
    <property type="component" value="Unassembled WGS sequence"/>
</dbReference>
<comment type="catalytic activity">
    <reaction evidence="9">
        <text>L-seryl-[protein] + ATP = O-phospho-L-seryl-[protein] + ADP + H(+)</text>
        <dbReference type="Rhea" id="RHEA:17989"/>
        <dbReference type="Rhea" id="RHEA-COMP:9863"/>
        <dbReference type="Rhea" id="RHEA-COMP:11604"/>
        <dbReference type="ChEBI" id="CHEBI:15378"/>
        <dbReference type="ChEBI" id="CHEBI:29999"/>
        <dbReference type="ChEBI" id="CHEBI:30616"/>
        <dbReference type="ChEBI" id="CHEBI:83421"/>
        <dbReference type="ChEBI" id="CHEBI:456216"/>
        <dbReference type="EC" id="2.7.11.1"/>
    </reaction>
</comment>
<protein>
    <recommendedName>
        <fullName evidence="10">Serine/threonine-protein kinase TOR</fullName>
        <ecNumber evidence="10">2.7.11.1</ecNumber>
    </recommendedName>
</protein>
<comment type="catalytic activity">
    <reaction evidence="8 10">
        <text>L-threonyl-[protein] + ATP = O-phospho-L-threonyl-[protein] + ADP + H(+)</text>
        <dbReference type="Rhea" id="RHEA:46608"/>
        <dbReference type="Rhea" id="RHEA-COMP:11060"/>
        <dbReference type="Rhea" id="RHEA-COMP:11605"/>
        <dbReference type="ChEBI" id="CHEBI:15378"/>
        <dbReference type="ChEBI" id="CHEBI:30013"/>
        <dbReference type="ChEBI" id="CHEBI:30616"/>
        <dbReference type="ChEBI" id="CHEBI:61977"/>
        <dbReference type="ChEBI" id="CHEBI:456216"/>
        <dbReference type="EC" id="2.7.11.1"/>
    </reaction>
</comment>
<keyword evidence="7 10" id="KW-0067">ATP-binding</keyword>
<dbReference type="InterPro" id="IPR011990">
    <property type="entry name" value="TPR-like_helical_dom_sf"/>
</dbReference>
<organism evidence="14">
    <name type="scientific">Trichuris suis</name>
    <name type="common">pig whipworm</name>
    <dbReference type="NCBI Taxonomy" id="68888"/>
    <lineage>
        <taxon>Eukaryota</taxon>
        <taxon>Metazoa</taxon>
        <taxon>Ecdysozoa</taxon>
        <taxon>Nematoda</taxon>
        <taxon>Enoplea</taxon>
        <taxon>Dorylaimia</taxon>
        <taxon>Trichinellida</taxon>
        <taxon>Trichuridae</taxon>
        <taxon>Trichuris</taxon>
    </lineage>
</organism>
<dbReference type="FunFam" id="1.20.120.150:FF:000001">
    <property type="entry name" value="Serine/threonine-protein kinase TOR"/>
    <property type="match status" value="1"/>
</dbReference>
<dbReference type="Gene3D" id="1.25.40.10">
    <property type="entry name" value="Tetratricopeptide repeat domain"/>
    <property type="match status" value="1"/>
</dbReference>
<dbReference type="GO" id="GO:0005634">
    <property type="term" value="C:nucleus"/>
    <property type="evidence" value="ECO:0007669"/>
    <property type="project" value="TreeGrafter"/>
</dbReference>
<dbReference type="GO" id="GO:0106310">
    <property type="term" value="F:protein serine kinase activity"/>
    <property type="evidence" value="ECO:0007669"/>
    <property type="project" value="RHEA"/>
</dbReference>
<dbReference type="Gene3D" id="3.30.1010.10">
    <property type="entry name" value="Phosphatidylinositol 3-kinase Catalytic Subunit, Chain A, domain 4"/>
    <property type="match status" value="1"/>
</dbReference>
<comment type="similarity">
    <text evidence="1 10">Belongs to the PI3/PI4-kinase family.</text>
</comment>
<dbReference type="Pfam" id="PF02259">
    <property type="entry name" value="FAT"/>
    <property type="match status" value="1"/>
</dbReference>
<dbReference type="Gene3D" id="1.25.10.10">
    <property type="entry name" value="Leucine-rich Repeat Variant"/>
    <property type="match status" value="3"/>
</dbReference>
<dbReference type="GO" id="GO:0005737">
    <property type="term" value="C:cytoplasm"/>
    <property type="evidence" value="ECO:0007669"/>
    <property type="project" value="TreeGrafter"/>
</dbReference>
<feature type="domain" description="FAT" evidence="12">
    <location>
        <begin position="1337"/>
        <end position="1893"/>
    </location>
</feature>
<dbReference type="Gene3D" id="1.10.1070.11">
    <property type="entry name" value="Phosphatidylinositol 3-/4-kinase, catalytic domain"/>
    <property type="match status" value="1"/>
</dbReference>
<dbReference type="InterPro" id="IPR016024">
    <property type="entry name" value="ARM-type_fold"/>
</dbReference>
<dbReference type="InterPro" id="IPR011009">
    <property type="entry name" value="Kinase-like_dom_sf"/>
</dbReference>
<dbReference type="InterPro" id="IPR024585">
    <property type="entry name" value="mTOR_dom"/>
</dbReference>
<accession>A0A085NGS7</accession>
<dbReference type="InterPro" id="IPR014009">
    <property type="entry name" value="PIK_FAT"/>
</dbReference>
<evidence type="ECO:0000256" key="3">
    <source>
        <dbReference type="ARBA" id="ARBA00022679"/>
    </source>
</evidence>
<dbReference type="Gene3D" id="1.20.120.150">
    <property type="entry name" value="FKBP12-rapamycin binding domain"/>
    <property type="match status" value="1"/>
</dbReference>
<dbReference type="GO" id="GO:0005524">
    <property type="term" value="F:ATP binding"/>
    <property type="evidence" value="ECO:0007669"/>
    <property type="project" value="UniProtKB-KW"/>
</dbReference>
<dbReference type="EC" id="2.7.11.1" evidence="10"/>
<dbReference type="Pfam" id="PF00454">
    <property type="entry name" value="PI3_PI4_kinase"/>
    <property type="match status" value="1"/>
</dbReference>
<dbReference type="InterPro" id="IPR026683">
    <property type="entry name" value="TOR_cat"/>
</dbReference>
<dbReference type="GO" id="GO:0016242">
    <property type="term" value="P:negative regulation of macroautophagy"/>
    <property type="evidence" value="ECO:0007669"/>
    <property type="project" value="TreeGrafter"/>
</dbReference>
<evidence type="ECO:0000259" key="12">
    <source>
        <dbReference type="PROSITE" id="PS51189"/>
    </source>
</evidence>
<dbReference type="Pfam" id="PF08771">
    <property type="entry name" value="FRB_dom"/>
    <property type="match status" value="1"/>
</dbReference>
<dbReference type="GO" id="GO:0004674">
    <property type="term" value="F:protein serine/threonine kinase activity"/>
    <property type="evidence" value="ECO:0007669"/>
    <property type="project" value="UniProtKB-KW"/>
</dbReference>
<keyword evidence="5 10" id="KW-0547">Nucleotide-binding</keyword>
<evidence type="ECO:0000256" key="8">
    <source>
        <dbReference type="ARBA" id="ARBA00047899"/>
    </source>
</evidence>
<dbReference type="GO" id="GO:0045727">
    <property type="term" value="P:positive regulation of translation"/>
    <property type="evidence" value="ECO:0007669"/>
    <property type="project" value="UniProtKB-ARBA"/>
</dbReference>
<dbReference type="SMART" id="SM00146">
    <property type="entry name" value="PI3Kc"/>
    <property type="match status" value="1"/>
</dbReference>
<feature type="domain" description="PI3K/PI4K catalytic" evidence="11">
    <location>
        <begin position="2067"/>
        <end position="2380"/>
    </location>
</feature>
<dbReference type="EMBL" id="KL367502">
    <property type="protein sequence ID" value="KFD68673.1"/>
    <property type="molecule type" value="Genomic_DNA"/>
</dbReference>
<evidence type="ECO:0000256" key="1">
    <source>
        <dbReference type="ARBA" id="ARBA00011031"/>
    </source>
</evidence>
<evidence type="ECO:0000256" key="4">
    <source>
        <dbReference type="ARBA" id="ARBA00022737"/>
    </source>
</evidence>
<dbReference type="SMART" id="SM01346">
    <property type="entry name" value="DUF3385"/>
    <property type="match status" value="1"/>
</dbReference>
<evidence type="ECO:0000256" key="2">
    <source>
        <dbReference type="ARBA" id="ARBA00022527"/>
    </source>
</evidence>
<sequence length="2429" mass="277962">MTSADVFLEQLCSKSQDDSVRAANDLFWYINCELKDMPADVAQTFLEKFDCALPELLSSNEPEEKTAAIFAIVCLMQSDQSVSSIRVSRFTHYLRKMLPMSDLALVELAIRAGANLALSSSGTYASEYVEFEIKRALEWLSEANLDKNEAKRFSAAIVLKELACIAPTFFFQHMPHFFDCIFEVLKDPKISIRERAIEALRAALVVASQREIKVEQKTMWYKLCYDQAVECFIDARSAYSAVREDRVNSALLIINELLRNANSAWEKTVQSVEQMNTERFSIVVDERNSASSRKPITLTGQDNIISRLVSPAYVGMFESRTCRKQLTACYEEMCSHVSRCRNVKTPANIQILLKTTTRLAAFDPERFLTLNFAESVNFVLSGISREKQRSESLLATGLLFLAMKKHMEPYVPKVFDLLKQQLPTKESSKKRAATVDPSLFTCVALIVRAFGSSVHDHVKNILDSMLVTGLSSTLSFALYEICVHMESLKKAVHRGLLEQLYQILLHQQMPASITVLQQVHFPQQPVSASNGYLGSEFYDVRLEAVRCLCRILVSFVESLHPAKDVVHNYGLLRLVHDVIMEILTVAVTDFDDRIRQITFNLLVESEPFHCHLAQADVLQLVVMGLQDRRYEIREAVVILLGNMCDINPAYVVPTLRRVLLQVFDEMNHSGLSRNEEQSARLFAQLVSSAPRFMKPYTQTAFEILIPKLQNVRTQGDVIVSFLRAIGELAGVMELELQNYLSILLPALMQFTQDASSSGKRRAALWALSQVIKNAGFLMEPAKEYPDLLGMLLRLLKTEQSHEIRREVIRLVGLIGALDPYKERQYSCQNSGASNSTGLALSLPEQKGIADRRQEIIQWFHWERCSLDEFFPTLAIVNLISILADPSLSQHHHTVVNALVFIFYSLNVKCDSYMDQVVPHLTNLIRSADPAMREFLFQQFGYLVSVVKHHIKPYLSEVFDLIRVKRREFWTPQTPMRLTIIMLLEQLASALGSQFKPYVTSLMPSMLRVFLHDTSEGRAVTAKLLDALKVTSCALEDHFHMLIPSVLKVAEQRSVPLNVRRFVHEISISTVFQICEKQVIFLTHEVALKLLLFYFRSAIETIDVFGESSSLTSFASRIIHTLIVAMDSSRELHACAMDLVCTLLIHMGRDFLPFRRVIDHSVARNHIYYPRYNALLVKVTEVGKVNPDEDSTYKAKVTERREKLAKDQQIIQIEVRKSTCNLDYLRKIWSVSRCASKEDWIEWLKRFSIELLKESPVPALRSCYAVAQNYSQLATDLFNSAFASCWTALSESAQNELIKCLETAISNPECPEVTQAILNLAEFIDHTEKGPLPINPVLLGEKALETRAYAKALRYKENEFIVEVSSSLLESILSINNQLQLPEASIGIVEYARKHDFKISDKECWYEKLHDWEKALEAYDRKQELHPKDMDITLGRMRCLEALGEWGKLSNIVKDNWSSCEPRYKQTVARIAAAAAWGLGQWDSMDDYVSVMNRSSVDGCFYQAVLAVQKRNFSDAQVCIDTARDLIDTELTAMVSESYSRAYESMVTVQMLSELEEAIEVKRMPKKRHLISKVWSKRLQDCQSTVEDWQRLLQVRSLVFEPHEMLDTWIKYASLCRKSGKMAMSRRTLVSLLGVDPDLSETFTLPQDNPVLSYAYCKQLHSEGREELAIKELKNLLDTSFKEQGLALDMLKLKAKCFVKLGMWTEASRMNNQPVPTNVMQYYKFAAEMDPEAYKPWHALACANFNSLLYYKEKNESLKQSILTTTSEPTDNSFSDHILAETKVNDNLITMHAIQAVQCFCRSVVLCRGNSLQDTLRLLTVWFDYGHIPEVYDMIVDRIKTVSFATWLQVIPQLIARIDTPRTLVSRSVIQLLCDIGKEHPQALIYPITIASKSDNSARKQAASNVLKHMNDHSPRLVQQAFLVSEELVRVAILWHELWHEGLEEASRLYFAERNLQGMFNALEPLHKMIERGPATIKEQSFNQAYYRDLKEAQDLCIKYRQTGCNRELTQAWDLYYHVFRRISKQLPLLTTLDLQYVAPKLLLCQNLELAVPGTYDPFKPIVRIQSVRTDLQVIASKQRPRKVCIKGSDGQDYWFLLKGHEDPRQDERVMQLFGLINTMLLENPMTCRRNLTISRYSIIPLSQNSGLIGWMPNCDTLHALLRDYREKKKILLNIEHKLMQRMSPDFEHLTVVQKIEVFEHALEHTTGDDLRRILWLKSPSSEVWFERRTTYTRSLATVSMVGYILGLGDRHPSNLMLDRMSGKMVHIDFGDCFEVAMTREKFPEKIPFRLTRMLVSAMEVTGVEGNFRLTCENVLSVLRENRESIVAVLEAFVYDPLLNWRLLEHCSNKGLSNEQKADSPFEHCVHPSEVVSRKALDIVQRIRDKLTGRDFINLYADALDVPAQVEVLIQQATAHENLCQCYVGWCPFW</sequence>
<dbReference type="InterPro" id="IPR011989">
    <property type="entry name" value="ARM-like"/>
</dbReference>
<evidence type="ECO:0000256" key="7">
    <source>
        <dbReference type="ARBA" id="ARBA00022840"/>
    </source>
</evidence>
<dbReference type="FunFam" id="1.10.1070.11:FF:000040">
    <property type="entry name" value="Serine/threonine-protein kinase TOR"/>
    <property type="match status" value="1"/>
</dbReference>
<name>A0A085NGS7_9BILA</name>
<proteinExistence type="inferred from homology"/>
<evidence type="ECO:0000256" key="6">
    <source>
        <dbReference type="ARBA" id="ARBA00022777"/>
    </source>
</evidence>
<evidence type="ECO:0000256" key="9">
    <source>
        <dbReference type="ARBA" id="ARBA00048679"/>
    </source>
</evidence>
<evidence type="ECO:0000256" key="5">
    <source>
        <dbReference type="ARBA" id="ARBA00022741"/>
    </source>
</evidence>
<evidence type="ECO:0000259" key="13">
    <source>
        <dbReference type="PROSITE" id="PS51190"/>
    </source>
</evidence>
<dbReference type="SUPFAM" id="SSF48452">
    <property type="entry name" value="TPR-like"/>
    <property type="match status" value="1"/>
</dbReference>
<dbReference type="InterPro" id="IPR018936">
    <property type="entry name" value="PI3/4_kinase_CS"/>
</dbReference>
<evidence type="ECO:0000259" key="11">
    <source>
        <dbReference type="PROSITE" id="PS50290"/>
    </source>
</evidence>
<keyword evidence="2 10" id="KW-0723">Serine/threonine-protein kinase</keyword>
<dbReference type="PANTHER" id="PTHR11139:SF9">
    <property type="entry name" value="SERINE_THREONINE-PROTEIN KINASE MTOR"/>
    <property type="match status" value="1"/>
</dbReference>
<dbReference type="InterPro" id="IPR036738">
    <property type="entry name" value="FRB_sf"/>
</dbReference>
<dbReference type="InterPro" id="IPR050517">
    <property type="entry name" value="DDR_Repair_Kinase"/>
</dbReference>
<evidence type="ECO:0000313" key="14">
    <source>
        <dbReference type="EMBL" id="KFD68673.1"/>
    </source>
</evidence>
<evidence type="ECO:0000256" key="10">
    <source>
        <dbReference type="RuleBase" id="RU364109"/>
    </source>
</evidence>
<dbReference type="SUPFAM" id="SSF47212">
    <property type="entry name" value="FKBP12-rapamycin-binding domain of FKBP-rapamycin-associated protein (FRAP)"/>
    <property type="match status" value="1"/>
</dbReference>
<dbReference type="InterPro" id="IPR009076">
    <property type="entry name" value="FRB_dom"/>
</dbReference>
<dbReference type="FunFam" id="3.30.1010.10:FF:000006">
    <property type="entry name" value="Serine/threonine-protein kinase TOR"/>
    <property type="match status" value="1"/>
</dbReference>
<dbReference type="PROSITE" id="PS50290">
    <property type="entry name" value="PI3_4_KINASE_3"/>
    <property type="match status" value="1"/>
</dbReference>